<organism evidence="4 5">
    <name type="scientific">[Clostridium] fimetarium</name>
    <dbReference type="NCBI Taxonomy" id="99656"/>
    <lineage>
        <taxon>Bacteria</taxon>
        <taxon>Bacillati</taxon>
        <taxon>Bacillota</taxon>
        <taxon>Clostridia</taxon>
        <taxon>Lachnospirales</taxon>
        <taxon>Lachnospiraceae</taxon>
    </lineage>
</organism>
<dbReference type="EMBL" id="FOJI01000019">
    <property type="protein sequence ID" value="SEW42603.1"/>
    <property type="molecule type" value="Genomic_DNA"/>
</dbReference>
<name>A0A1I0RN23_9FIRM</name>
<feature type="active site" description="Acyl-thioester intermediate" evidence="2">
    <location>
        <position position="197"/>
    </location>
</feature>
<keyword evidence="1" id="KW-0378">Hydrolase</keyword>
<evidence type="ECO:0000313" key="4">
    <source>
        <dbReference type="EMBL" id="SEW42603.1"/>
    </source>
</evidence>
<dbReference type="InterPro" id="IPR023365">
    <property type="entry name" value="Sortase_dom-sf"/>
</dbReference>
<dbReference type="RefSeq" id="WP_092457135.1">
    <property type="nucleotide sequence ID" value="NZ_FOJI01000019.1"/>
</dbReference>
<dbReference type="NCBIfam" id="TIGR01076">
    <property type="entry name" value="sortase_fam"/>
    <property type="match status" value="1"/>
</dbReference>
<evidence type="ECO:0000256" key="3">
    <source>
        <dbReference type="SAM" id="Phobius"/>
    </source>
</evidence>
<evidence type="ECO:0000313" key="5">
    <source>
        <dbReference type="Proteomes" id="UP000199701"/>
    </source>
</evidence>
<keyword evidence="3" id="KW-1133">Transmembrane helix</keyword>
<evidence type="ECO:0000256" key="1">
    <source>
        <dbReference type="ARBA" id="ARBA00022801"/>
    </source>
</evidence>
<evidence type="ECO:0000256" key="2">
    <source>
        <dbReference type="PIRSR" id="PIRSR605754-1"/>
    </source>
</evidence>
<sequence length="223" mass="24166">MKHILSILLYTIVGLCIMLIILPATVRTMIVSGKGPDISVENNMDDEAITQSSYQIKQDIDAMIQAKAEALEAANTISAATITKPITAQRLGEVSIDRVGIQMNLYFGDTTAILSIGAGMYEGSALPGYPGLKLIAAHNGKGQFGELGSVVVGDLVTITMPYGTYTYQVKESKVVNANDTTTYDFTVKDDKLILYTCYPMYYSSATDQRLFLYCDKVSGAVVK</sequence>
<dbReference type="OrthoDB" id="165822at2"/>
<dbReference type="InterPro" id="IPR005754">
    <property type="entry name" value="Sortase"/>
</dbReference>
<keyword evidence="3" id="KW-0472">Membrane</keyword>
<dbReference type="GO" id="GO:0016787">
    <property type="term" value="F:hydrolase activity"/>
    <property type="evidence" value="ECO:0007669"/>
    <property type="project" value="UniProtKB-KW"/>
</dbReference>
<dbReference type="SUPFAM" id="SSF63817">
    <property type="entry name" value="Sortase"/>
    <property type="match status" value="1"/>
</dbReference>
<dbReference type="STRING" id="99656.SAMN05421659_11950"/>
<dbReference type="Proteomes" id="UP000199701">
    <property type="component" value="Unassembled WGS sequence"/>
</dbReference>
<dbReference type="InterPro" id="IPR041999">
    <property type="entry name" value="Sortase_D_1"/>
</dbReference>
<proteinExistence type="predicted"/>
<feature type="transmembrane region" description="Helical" evidence="3">
    <location>
        <begin position="7"/>
        <end position="26"/>
    </location>
</feature>
<gene>
    <name evidence="4" type="ORF">SAMN05421659_11950</name>
</gene>
<keyword evidence="3" id="KW-0812">Transmembrane</keyword>
<reference evidence="4 5" key="1">
    <citation type="submission" date="2016-10" db="EMBL/GenBank/DDBJ databases">
        <authorList>
            <person name="de Groot N.N."/>
        </authorList>
    </citation>
    <scope>NUCLEOTIDE SEQUENCE [LARGE SCALE GENOMIC DNA]</scope>
    <source>
        <strain evidence="4 5">DSM 9179</strain>
    </source>
</reference>
<dbReference type="Gene3D" id="2.40.260.10">
    <property type="entry name" value="Sortase"/>
    <property type="match status" value="1"/>
</dbReference>
<dbReference type="AlphaFoldDB" id="A0A1I0RN23"/>
<dbReference type="CDD" id="cd05828">
    <property type="entry name" value="Sortase_D_1"/>
    <property type="match status" value="1"/>
</dbReference>
<keyword evidence="5" id="KW-1185">Reference proteome</keyword>
<protein>
    <submittedName>
        <fullName evidence="4">Sortase A</fullName>
    </submittedName>
</protein>
<dbReference type="Pfam" id="PF04203">
    <property type="entry name" value="Sortase"/>
    <property type="match status" value="1"/>
</dbReference>
<feature type="active site" description="Proton donor/acceptor" evidence="2">
    <location>
        <position position="138"/>
    </location>
</feature>
<accession>A0A1I0RN23</accession>